<protein>
    <submittedName>
        <fullName evidence="2">Energy transducer TonB</fullName>
    </submittedName>
</protein>
<proteinExistence type="predicted"/>
<feature type="domain" description="TonB C-terminal" evidence="1">
    <location>
        <begin position="152"/>
        <end position="252"/>
    </location>
</feature>
<evidence type="ECO:0000259" key="1">
    <source>
        <dbReference type="PROSITE" id="PS52015"/>
    </source>
</evidence>
<reference evidence="2" key="1">
    <citation type="submission" date="2022-04" db="EMBL/GenBank/DDBJ databases">
        <title>Tomato heritable bacteria conferring resistance against bacterial wilt.</title>
        <authorList>
            <person name="Yin J."/>
        </authorList>
    </citation>
    <scope>NUCLEOTIDE SEQUENCE</scope>
    <source>
        <strain evidence="2">Cra20</strain>
    </source>
</reference>
<dbReference type="EMBL" id="JALMLT010000001">
    <property type="protein sequence ID" value="MDT8757979.1"/>
    <property type="molecule type" value="Genomic_DNA"/>
</dbReference>
<dbReference type="SUPFAM" id="SSF74653">
    <property type="entry name" value="TolA/TonB C-terminal domain"/>
    <property type="match status" value="1"/>
</dbReference>
<dbReference type="Pfam" id="PF03544">
    <property type="entry name" value="TonB_C"/>
    <property type="match status" value="1"/>
</dbReference>
<dbReference type="InterPro" id="IPR037682">
    <property type="entry name" value="TonB_C"/>
</dbReference>
<sequence>MGALVLLVAGFPLLFPRGIRTGGPAPYEGLFVVPDDDWTHATFQSRAAIEENERLRPKGMLRVGETCLDTSAVRAELERALAHARLDRFDERAVWLRMEATSQFGILACIRRHSYQRGRRYGTFYRVTALRVVRPLPCGSMTFILSNRRCPTPPPPPKPLRLGDSDYPVEALRRGAEGRVIVEALIGPHEELLECKPVTSSGDAALDRSACGIFSANILAYAGKGSTSGLAAGVRRIRAPIRFELDKSPPGAR</sequence>
<accession>A0ABU3N0A5</accession>
<evidence type="ECO:0000313" key="2">
    <source>
        <dbReference type="EMBL" id="MDT8757979.1"/>
    </source>
</evidence>
<gene>
    <name evidence="2" type="ORF">MZO42_04650</name>
</gene>
<name>A0ABU3N0A5_9SPHN</name>
<dbReference type="PROSITE" id="PS52015">
    <property type="entry name" value="TONB_CTD"/>
    <property type="match status" value="1"/>
</dbReference>
<dbReference type="Gene3D" id="3.30.1150.10">
    <property type="match status" value="1"/>
</dbReference>
<organism evidence="2">
    <name type="scientific">Sphingomonas psychrotolerans</name>
    <dbReference type="NCBI Taxonomy" id="1327635"/>
    <lineage>
        <taxon>Bacteria</taxon>
        <taxon>Pseudomonadati</taxon>
        <taxon>Pseudomonadota</taxon>
        <taxon>Alphaproteobacteria</taxon>
        <taxon>Sphingomonadales</taxon>
        <taxon>Sphingomonadaceae</taxon>
        <taxon>Sphingomonas</taxon>
    </lineage>
</organism>
<comment type="caution">
    <text evidence="2">The sequence shown here is derived from an EMBL/GenBank/DDBJ whole genome shotgun (WGS) entry which is preliminary data.</text>
</comment>